<dbReference type="EMBL" id="PGOL01000126">
    <property type="protein sequence ID" value="PKI76237.1"/>
    <property type="molecule type" value="Genomic_DNA"/>
</dbReference>
<dbReference type="SUPFAM" id="SSF48264">
    <property type="entry name" value="Cytochrome P450"/>
    <property type="match status" value="1"/>
</dbReference>
<evidence type="ECO:0000256" key="6">
    <source>
        <dbReference type="ARBA" id="ARBA00022989"/>
    </source>
</evidence>
<dbReference type="InterPro" id="IPR001128">
    <property type="entry name" value="Cyt_P450"/>
</dbReference>
<dbReference type="PANTHER" id="PTHR24286">
    <property type="entry name" value="CYTOCHROME P450 26"/>
    <property type="match status" value="1"/>
</dbReference>
<proteinExistence type="inferred from homology"/>
<dbReference type="GO" id="GO:0016020">
    <property type="term" value="C:membrane"/>
    <property type="evidence" value="ECO:0007669"/>
    <property type="project" value="UniProtKB-SubCell"/>
</dbReference>
<keyword evidence="9 10" id="KW-0349">Heme</keyword>
<evidence type="ECO:0000256" key="9">
    <source>
        <dbReference type="PIRSR" id="PIRSR602401-1"/>
    </source>
</evidence>
<dbReference type="PROSITE" id="PS00086">
    <property type="entry name" value="CYTOCHROME_P450"/>
    <property type="match status" value="1"/>
</dbReference>
<comment type="caution">
    <text evidence="11">The sequence shown here is derived from an EMBL/GenBank/DDBJ whole genome shotgun (WGS) entry which is preliminary data.</text>
</comment>
<dbReference type="GO" id="GO:0020037">
    <property type="term" value="F:heme binding"/>
    <property type="evidence" value="ECO:0007669"/>
    <property type="project" value="InterPro"/>
</dbReference>
<keyword evidence="8 9" id="KW-0408">Iron</keyword>
<dbReference type="GO" id="GO:0004497">
    <property type="term" value="F:monooxygenase activity"/>
    <property type="evidence" value="ECO:0007669"/>
    <property type="project" value="UniProtKB-KW"/>
</dbReference>
<dbReference type="Proteomes" id="UP000197138">
    <property type="component" value="Unassembled WGS sequence"/>
</dbReference>
<sequence length="486" mass="55028">MDLFCICGLYLAILYVSLSLVYLVRKHKSRDGTDINLPPGRMGWPVIGETLDFLMAASRGTPWKFIRDRTLWYSTDVFRTSLLGENIAVFCGASGNKFLFSSENKYVTSWWPSSMKKITHFPENAENSSKERSSSSTKTRSIILDFLKPEALQHCIPIMDSMAREHLEADWAPYDKVRAFPLLKKYTFALASRLFMNIQDPEQASRLADPFALVSAGLVSVPINFPGTAFNKAIQGGKSIRGELLSIVKKRRKEVMEGKDTAARDLLSRMLLSEDENGKPVMKETEIVNVIIGKLIAGHDSTSTAITFVVKYLAEYPDIYEKVLKEQMEIARRKGPDELLNWEDIKKMRYSWMVACEAMRLCPSGQGAFRQAITDFTYNGFTIPKGWKTYWTVHSTHKDPRYFPNPEKFDPSRFDGSGPAPFTFVPFGGGPRMCPGKEFARVQILVFMHNVVTKFRLKKVIPDEKIIYSPNPVPASGLPIRIEPSI</sequence>
<dbReference type="GO" id="GO:0005506">
    <property type="term" value="F:iron ion binding"/>
    <property type="evidence" value="ECO:0007669"/>
    <property type="project" value="InterPro"/>
</dbReference>
<evidence type="ECO:0000256" key="4">
    <source>
        <dbReference type="ARBA" id="ARBA00022692"/>
    </source>
</evidence>
<reference evidence="11" key="2">
    <citation type="submission" date="2017-06" db="EMBL/GenBank/DDBJ databases">
        <title>The pomegranate genome and the genomics of punicalagin biosynthesis.</title>
        <authorList>
            <person name="Xu C."/>
        </authorList>
    </citation>
    <scope>NUCLEOTIDE SEQUENCE [LARGE SCALE GENOMIC DNA]</scope>
    <source>
        <tissue evidence="11">Fresh leaf</tissue>
    </source>
</reference>
<dbReference type="PANTHER" id="PTHR24286:SF53">
    <property type="entry name" value="BETA-AMYRIN 28-OXIDASE-LIKE"/>
    <property type="match status" value="1"/>
</dbReference>
<evidence type="ECO:0000256" key="2">
    <source>
        <dbReference type="ARBA" id="ARBA00004167"/>
    </source>
</evidence>
<evidence type="ECO:0000256" key="10">
    <source>
        <dbReference type="RuleBase" id="RU000461"/>
    </source>
</evidence>
<dbReference type="InterPro" id="IPR017972">
    <property type="entry name" value="Cyt_P450_CS"/>
</dbReference>
<gene>
    <name evidence="11" type="ORF">CDL15_Pgr015499</name>
    <name evidence="12" type="ORF">CRG98_003348</name>
</gene>
<reference evidence="12 14" key="3">
    <citation type="submission" date="2017-11" db="EMBL/GenBank/DDBJ databases">
        <title>De-novo sequencing of pomegranate (Punica granatum L.) genome.</title>
        <authorList>
            <person name="Akparov Z."/>
            <person name="Amiraslanov A."/>
            <person name="Hajiyeva S."/>
            <person name="Abbasov M."/>
            <person name="Kaur K."/>
            <person name="Hamwieh A."/>
            <person name="Solovyev V."/>
            <person name="Salamov A."/>
            <person name="Braich B."/>
            <person name="Kosarev P."/>
            <person name="Mahmoud A."/>
            <person name="Hajiyev E."/>
            <person name="Babayeva S."/>
            <person name="Izzatullayeva V."/>
            <person name="Mammadov A."/>
            <person name="Mammadov A."/>
            <person name="Sharifova S."/>
            <person name="Ojaghi J."/>
            <person name="Eynullazada K."/>
            <person name="Bayramov B."/>
            <person name="Abdulazimova A."/>
            <person name="Shahmuradov I."/>
        </authorList>
    </citation>
    <scope>NUCLEOTIDE SEQUENCE [LARGE SCALE GENOMIC DNA]</scope>
    <source>
        <strain evidence="12">AG2017</strain>
        <strain evidence="14">cv. AG2017</strain>
        <tissue evidence="12">Leaf</tissue>
    </source>
</reference>
<comment type="subcellular location">
    <subcellularLocation>
        <location evidence="2">Membrane</location>
        <topology evidence="2">Single-pass membrane protein</topology>
    </subcellularLocation>
</comment>
<dbReference type="InterPro" id="IPR002401">
    <property type="entry name" value="Cyt_P450_E_grp-I"/>
</dbReference>
<dbReference type="GeneID" id="116199290"/>
<protein>
    <submittedName>
        <fullName evidence="11">Uncharacterized protein</fullName>
    </submittedName>
</protein>
<keyword evidence="5 9" id="KW-0479">Metal-binding</keyword>
<evidence type="ECO:0000313" key="11">
    <source>
        <dbReference type="EMBL" id="OWM66072.1"/>
    </source>
</evidence>
<name>A0A218W1S1_PUNGR</name>
<keyword evidence="14" id="KW-1185">Reference proteome</keyword>
<dbReference type="Pfam" id="PF00067">
    <property type="entry name" value="p450"/>
    <property type="match status" value="1"/>
</dbReference>
<feature type="binding site" description="axial binding residue" evidence="9">
    <location>
        <position position="434"/>
    </location>
    <ligand>
        <name>heme</name>
        <dbReference type="ChEBI" id="CHEBI:30413"/>
    </ligand>
    <ligandPart>
        <name>Fe</name>
        <dbReference type="ChEBI" id="CHEBI:18248"/>
    </ligandPart>
</feature>
<organism evidence="11 13">
    <name type="scientific">Punica granatum</name>
    <name type="common">Pomegranate</name>
    <dbReference type="NCBI Taxonomy" id="22663"/>
    <lineage>
        <taxon>Eukaryota</taxon>
        <taxon>Viridiplantae</taxon>
        <taxon>Streptophyta</taxon>
        <taxon>Embryophyta</taxon>
        <taxon>Tracheophyta</taxon>
        <taxon>Spermatophyta</taxon>
        <taxon>Magnoliopsida</taxon>
        <taxon>eudicotyledons</taxon>
        <taxon>Gunneridae</taxon>
        <taxon>Pentapetalae</taxon>
        <taxon>rosids</taxon>
        <taxon>malvids</taxon>
        <taxon>Myrtales</taxon>
        <taxon>Lythraceae</taxon>
        <taxon>Punica</taxon>
    </lineage>
</organism>
<evidence type="ECO:0000256" key="1">
    <source>
        <dbReference type="ARBA" id="ARBA00001971"/>
    </source>
</evidence>
<evidence type="ECO:0000256" key="8">
    <source>
        <dbReference type="ARBA" id="ARBA00023004"/>
    </source>
</evidence>
<evidence type="ECO:0000256" key="3">
    <source>
        <dbReference type="ARBA" id="ARBA00010617"/>
    </source>
</evidence>
<dbReference type="FunFam" id="1.10.630.10:FF:000022">
    <property type="entry name" value="Taxadiene 5-alpha hydroxylase"/>
    <property type="match status" value="1"/>
</dbReference>
<dbReference type="GO" id="GO:0016705">
    <property type="term" value="F:oxidoreductase activity, acting on paired donors, with incorporation or reduction of molecular oxygen"/>
    <property type="evidence" value="ECO:0007669"/>
    <property type="project" value="InterPro"/>
</dbReference>
<evidence type="ECO:0000256" key="7">
    <source>
        <dbReference type="ARBA" id="ARBA00023002"/>
    </source>
</evidence>
<keyword evidence="10" id="KW-0503">Monooxygenase</keyword>
<dbReference type="InterPro" id="IPR036396">
    <property type="entry name" value="Cyt_P450_sf"/>
</dbReference>
<evidence type="ECO:0000313" key="14">
    <source>
        <dbReference type="Proteomes" id="UP000233551"/>
    </source>
</evidence>
<evidence type="ECO:0000313" key="13">
    <source>
        <dbReference type="Proteomes" id="UP000197138"/>
    </source>
</evidence>
<dbReference type="Proteomes" id="UP000233551">
    <property type="component" value="Unassembled WGS sequence"/>
</dbReference>
<dbReference type="OrthoDB" id="3945418at2759"/>
<keyword evidence="6" id="KW-1133">Transmembrane helix</keyword>
<keyword evidence="6" id="KW-0472">Membrane</keyword>
<dbReference type="PRINTS" id="PR00385">
    <property type="entry name" value="P450"/>
</dbReference>
<dbReference type="CDD" id="cd11043">
    <property type="entry name" value="CYP90-like"/>
    <property type="match status" value="1"/>
</dbReference>
<comment type="cofactor">
    <cofactor evidence="1 9">
        <name>heme</name>
        <dbReference type="ChEBI" id="CHEBI:30413"/>
    </cofactor>
</comment>
<dbReference type="STRING" id="22663.A0A218W1S1"/>
<evidence type="ECO:0000313" key="12">
    <source>
        <dbReference type="EMBL" id="PKI76237.1"/>
    </source>
</evidence>
<evidence type="ECO:0000256" key="5">
    <source>
        <dbReference type="ARBA" id="ARBA00022723"/>
    </source>
</evidence>
<dbReference type="EMBL" id="MTKT01005556">
    <property type="protein sequence ID" value="OWM66072.1"/>
    <property type="molecule type" value="Genomic_DNA"/>
</dbReference>
<dbReference type="AlphaFoldDB" id="A0A218W1S1"/>
<reference evidence="13" key="1">
    <citation type="journal article" date="2017" name="Plant J.">
        <title>The pomegranate (Punica granatum L.) genome and the genomics of punicalagin biosynthesis.</title>
        <authorList>
            <person name="Qin G."/>
            <person name="Xu C."/>
            <person name="Ming R."/>
            <person name="Tang H."/>
            <person name="Guyot R."/>
            <person name="Kramer E.M."/>
            <person name="Hu Y."/>
            <person name="Yi X."/>
            <person name="Qi Y."/>
            <person name="Xu X."/>
            <person name="Gao Z."/>
            <person name="Pan H."/>
            <person name="Jian J."/>
            <person name="Tian Y."/>
            <person name="Yue Z."/>
            <person name="Xu Y."/>
        </authorList>
    </citation>
    <scope>NUCLEOTIDE SEQUENCE [LARGE SCALE GENOMIC DNA]</scope>
    <source>
        <strain evidence="13">cv. Dabenzi</strain>
    </source>
</reference>
<accession>A0A218W1S1</accession>
<dbReference type="PRINTS" id="PR00463">
    <property type="entry name" value="EP450I"/>
</dbReference>
<dbReference type="Gene3D" id="1.10.630.10">
    <property type="entry name" value="Cytochrome P450"/>
    <property type="match status" value="1"/>
</dbReference>
<keyword evidence="4" id="KW-0812">Transmembrane</keyword>
<keyword evidence="7 10" id="KW-0560">Oxidoreductase</keyword>
<comment type="similarity">
    <text evidence="3 10">Belongs to the cytochrome P450 family.</text>
</comment>
<dbReference type="GO" id="GO:0016125">
    <property type="term" value="P:sterol metabolic process"/>
    <property type="evidence" value="ECO:0007669"/>
    <property type="project" value="TreeGrafter"/>
</dbReference>